<feature type="compositionally biased region" description="Low complexity" evidence="1">
    <location>
        <begin position="86"/>
        <end position="97"/>
    </location>
</feature>
<feature type="region of interest" description="Disordered" evidence="1">
    <location>
        <begin position="61"/>
        <end position="105"/>
    </location>
</feature>
<sequence>MADEYPNAGPGVSAAEGFDLRGVSTALTVHPLPLWGRWLREAKPGEGFSPRVNLSRFEFAERDPSSGASRHLLPQGEKDEHGASWTITTTKIHYNTTRRPSSAAQ</sequence>
<reference evidence="3" key="1">
    <citation type="journal article" date="2019" name="Int. J. Syst. Evol. Microbiol.">
        <title>The Global Catalogue of Microorganisms (GCM) 10K type strain sequencing project: providing services to taxonomists for standard genome sequencing and annotation.</title>
        <authorList>
            <consortium name="The Broad Institute Genomics Platform"/>
            <consortium name="The Broad Institute Genome Sequencing Center for Infectious Disease"/>
            <person name="Wu L."/>
            <person name="Ma J."/>
        </authorList>
    </citation>
    <scope>NUCLEOTIDE SEQUENCE [LARGE SCALE GENOMIC DNA]</scope>
    <source>
        <strain evidence="3">NBRC 102520</strain>
    </source>
</reference>
<evidence type="ECO:0000313" key="2">
    <source>
        <dbReference type="EMBL" id="GLR86306.1"/>
    </source>
</evidence>
<gene>
    <name evidence="2" type="ORF">GCM10007857_30170</name>
</gene>
<dbReference type="EMBL" id="BSOW01000009">
    <property type="protein sequence ID" value="GLR86306.1"/>
    <property type="molecule type" value="Genomic_DNA"/>
</dbReference>
<proteinExistence type="predicted"/>
<protein>
    <submittedName>
        <fullName evidence="2">Uncharacterized protein</fullName>
    </submittedName>
</protein>
<organism evidence="2 3">
    <name type="scientific">Bradyrhizobium iriomotense</name>
    <dbReference type="NCBI Taxonomy" id="441950"/>
    <lineage>
        <taxon>Bacteria</taxon>
        <taxon>Pseudomonadati</taxon>
        <taxon>Pseudomonadota</taxon>
        <taxon>Alphaproteobacteria</taxon>
        <taxon>Hyphomicrobiales</taxon>
        <taxon>Nitrobacteraceae</taxon>
        <taxon>Bradyrhizobium</taxon>
    </lineage>
</organism>
<evidence type="ECO:0000313" key="3">
    <source>
        <dbReference type="Proteomes" id="UP001156905"/>
    </source>
</evidence>
<evidence type="ECO:0000256" key="1">
    <source>
        <dbReference type="SAM" id="MobiDB-lite"/>
    </source>
</evidence>
<dbReference type="Proteomes" id="UP001156905">
    <property type="component" value="Unassembled WGS sequence"/>
</dbReference>
<accession>A0ABQ6AXN2</accession>
<name>A0ABQ6AXN2_9BRAD</name>
<comment type="caution">
    <text evidence="2">The sequence shown here is derived from an EMBL/GenBank/DDBJ whole genome shotgun (WGS) entry which is preliminary data.</text>
</comment>
<keyword evidence="3" id="KW-1185">Reference proteome</keyword>